<dbReference type="OMA" id="FRFMPIY"/>
<dbReference type="OrthoDB" id="3944408at2759"/>
<dbReference type="AlphaFoldDB" id="A0A100IFM9"/>
<comment type="caution">
    <text evidence="2">The sequence shown here is derived from an EMBL/GenBank/DDBJ whole genome shotgun (WGS) entry which is preliminary data.</text>
</comment>
<evidence type="ECO:0000259" key="1">
    <source>
        <dbReference type="Pfam" id="PF22980"/>
    </source>
</evidence>
<name>A0A100IFM9_ASPNG</name>
<evidence type="ECO:0000313" key="3">
    <source>
        <dbReference type="Proteomes" id="UP000068243"/>
    </source>
</evidence>
<dbReference type="VEuPathDB" id="FungiDB:ASPNIDRAFT2_1134221"/>
<gene>
    <name evidence="2" type="ORF">ABL_03581</name>
</gene>
<proteinExistence type="predicted"/>
<dbReference type="VEuPathDB" id="FungiDB:ATCC64974_27900"/>
<sequence>MTKPNPNDTIVFLYMCLLYSDFRVVDWKALSEATNLNNGAARMRYHRLKKNLDAVIKNGKYDLSIGSATTPTKKHALDMITATDKESSVEPTSPIIEHSAGVVSIASLLNPASPKRKMADEVDDDSEASTIIDNSFRFMPIYAPVTRSPSSQGLMPAAKKAKKEE</sequence>
<dbReference type="VEuPathDB" id="FungiDB:An15g06330"/>
<dbReference type="EMBL" id="BCMY01000005">
    <property type="protein sequence ID" value="GAQ40374.1"/>
    <property type="molecule type" value="Genomic_DNA"/>
</dbReference>
<evidence type="ECO:0000313" key="2">
    <source>
        <dbReference type="EMBL" id="GAQ40374.1"/>
    </source>
</evidence>
<organism evidence="2 3">
    <name type="scientific">Aspergillus niger</name>
    <dbReference type="NCBI Taxonomy" id="5061"/>
    <lineage>
        <taxon>Eukaryota</taxon>
        <taxon>Fungi</taxon>
        <taxon>Dikarya</taxon>
        <taxon>Ascomycota</taxon>
        <taxon>Pezizomycotina</taxon>
        <taxon>Eurotiomycetes</taxon>
        <taxon>Eurotiomycetidae</taxon>
        <taxon>Eurotiales</taxon>
        <taxon>Aspergillaceae</taxon>
        <taxon>Aspergillus</taxon>
        <taxon>Aspergillus subgen. Circumdati</taxon>
    </lineage>
</organism>
<dbReference type="InterPro" id="IPR054505">
    <property type="entry name" value="Myb_DNA-bind_8"/>
</dbReference>
<feature type="domain" description="Myb-like DNA-binding" evidence="1">
    <location>
        <begin position="7"/>
        <end position="53"/>
    </location>
</feature>
<reference evidence="3" key="1">
    <citation type="journal article" date="2016" name="Genome Announc.">
        <title>Draft genome sequence of Aspergillus niger strain An76.</title>
        <authorList>
            <person name="Gong W."/>
            <person name="Cheng Z."/>
            <person name="Zhang H."/>
            <person name="Liu L."/>
            <person name="Gao P."/>
            <person name="Wang L."/>
        </authorList>
    </citation>
    <scope>NUCLEOTIDE SEQUENCE [LARGE SCALE GENOMIC DNA]</scope>
    <source>
        <strain evidence="3">An76</strain>
    </source>
</reference>
<dbReference type="Pfam" id="PF22980">
    <property type="entry name" value="Myb_DNA-bind_8"/>
    <property type="match status" value="1"/>
</dbReference>
<accession>A0A100IFM9</accession>
<dbReference type="Proteomes" id="UP000068243">
    <property type="component" value="Unassembled WGS sequence"/>
</dbReference>
<dbReference type="VEuPathDB" id="FungiDB:M747DRAFT_339802"/>
<protein>
    <submittedName>
        <fullName evidence="2">Similar to An15g06330</fullName>
    </submittedName>
</protein>